<dbReference type="AlphaFoldDB" id="A0AAE0III2"/>
<dbReference type="EMBL" id="JAUEDM010000002">
    <property type="protein sequence ID" value="KAK3325843.1"/>
    <property type="molecule type" value="Genomic_DNA"/>
</dbReference>
<dbReference type="GO" id="GO:0045944">
    <property type="term" value="P:positive regulation of transcription by RNA polymerase II"/>
    <property type="evidence" value="ECO:0007669"/>
    <property type="project" value="TreeGrafter"/>
</dbReference>
<dbReference type="InterPro" id="IPR036420">
    <property type="entry name" value="BRCT_dom_sf"/>
</dbReference>
<evidence type="ECO:0000256" key="3">
    <source>
        <dbReference type="ARBA" id="ARBA00023242"/>
    </source>
</evidence>
<feature type="region of interest" description="Disordered" evidence="4">
    <location>
        <begin position="962"/>
        <end position="982"/>
    </location>
</feature>
<evidence type="ECO:0000313" key="7">
    <source>
        <dbReference type="Proteomes" id="UP001283341"/>
    </source>
</evidence>
<feature type="compositionally biased region" description="Basic and acidic residues" evidence="4">
    <location>
        <begin position="98"/>
        <end position="107"/>
    </location>
</feature>
<feature type="compositionally biased region" description="Polar residues" evidence="4">
    <location>
        <begin position="286"/>
        <end position="324"/>
    </location>
</feature>
<feature type="compositionally biased region" description="Polar residues" evidence="4">
    <location>
        <begin position="203"/>
        <end position="212"/>
    </location>
</feature>
<reference evidence="6" key="1">
    <citation type="journal article" date="2023" name="Mol. Phylogenet. Evol.">
        <title>Genome-scale phylogeny and comparative genomics of the fungal order Sordariales.</title>
        <authorList>
            <person name="Hensen N."/>
            <person name="Bonometti L."/>
            <person name="Westerberg I."/>
            <person name="Brannstrom I.O."/>
            <person name="Guillou S."/>
            <person name="Cros-Aarteil S."/>
            <person name="Calhoun S."/>
            <person name="Haridas S."/>
            <person name="Kuo A."/>
            <person name="Mondo S."/>
            <person name="Pangilinan J."/>
            <person name="Riley R."/>
            <person name="LaButti K."/>
            <person name="Andreopoulos B."/>
            <person name="Lipzen A."/>
            <person name="Chen C."/>
            <person name="Yan M."/>
            <person name="Daum C."/>
            <person name="Ng V."/>
            <person name="Clum A."/>
            <person name="Steindorff A."/>
            <person name="Ohm R.A."/>
            <person name="Martin F."/>
            <person name="Silar P."/>
            <person name="Natvig D.O."/>
            <person name="Lalanne C."/>
            <person name="Gautier V."/>
            <person name="Ament-Velasquez S.L."/>
            <person name="Kruys A."/>
            <person name="Hutchinson M.I."/>
            <person name="Powell A.J."/>
            <person name="Barry K."/>
            <person name="Miller A.N."/>
            <person name="Grigoriev I.V."/>
            <person name="Debuchy R."/>
            <person name="Gladieux P."/>
            <person name="Hiltunen Thoren M."/>
            <person name="Johannesson H."/>
        </authorList>
    </citation>
    <scope>NUCLEOTIDE SEQUENCE</scope>
    <source>
        <strain evidence="6">CBS 118394</strain>
    </source>
</reference>
<keyword evidence="2" id="KW-0227">DNA damage</keyword>
<sequence length="1033" mass="111867">MGASIRQAEKKALTDDNESQDSQQIMDAYMRMYGVGVTSSSPVRAAPAPAPPKTSFAREDRKGFKNPRNSRSTALVDNTRSTRDVNGLALSNSPALDSDLHRVEDRASVISSSVADEGETQADASRPKKKMDSSQSPTQSNDGRSYEKYNLPPSSPGHPLPLSDQEAPSQVSHARTSSPQPRPSEDDDTVGIVNFNFDDIVATNRTSPSVQDESGLVDFGSLARQPNPPPVPQFPETPAHPLNPFHQSRSQLLPPSQLFGATQFSSAFKHASPTSSRPSPDDFAHNSISPNLVISSPLKTRGLRSTSLANPTSSPQILPGTVSSRVDEFPSSPVHATSRKSAVIPDSSRLPSSPRKKSVPEPMSTYEPMRKSQERRSTSVVRSDSASIDEEDDDDSMVRRRKAKSKKEAALKQLTAISFTRPLKSDDIEVPSTNKRRARNTSRRRAGHCADGYSDPRDTVADSQEDQTGPVQQPVFPDQESTQSDLDDIPEQEAEIVSSPDIGLPEPRANSVQPEERPVLVEPPTRNAIPETSPTEKYFKVHKDKHGCPDLPPLKTQSTAVFQSSPPILSTRSQKAKPEAVPVAVKSLTSSLSNLASTPQLPSSITSVTEISAPAEPSAVDKGGAANSSPAVAKSKRRQAHGGLSKSKPASAENLRQSMRLGRRYSGSTDELSGSVAATPTFEQNLRVSRLMPYKSKSGRGTTKQQQHQLGSSGIFEGMAFAISFQGRKPGESSDKYKTRMDFASTVEKKIKQAGGRILVNGFDELFEPLSSSSNSSSKTAPIRPLPDGVRIESEIKLTSVGKQTRFTALVADGHSRKVKYMQALALGLPCIATRWVTSCLEKNELVDWTPYLLCAGESAFLGDAIRSRNLATYDASSARLTEVIRKRTKLLAGSKILLVMKKSLEGRKMAYVFLARVLGATLSRVYSIEEARAEMKVAEDAGQPFDWVYVDGKSEKGDLFTSLAQPQPGPSHGGRKRKRASVAAAAATATATATDASESPFKKIRTLTDELVIQSLILGRMIEEGEMDEKLD</sequence>
<dbReference type="SUPFAM" id="SSF52113">
    <property type="entry name" value="BRCT domain"/>
    <property type="match status" value="1"/>
</dbReference>
<dbReference type="FunFam" id="3.40.50.10190:FF:000083">
    <property type="entry name" value="DNA damage repair protein (Rad9)"/>
    <property type="match status" value="1"/>
</dbReference>
<feature type="compositionally biased region" description="Polar residues" evidence="4">
    <location>
        <begin position="555"/>
        <end position="573"/>
    </location>
</feature>
<feature type="compositionally biased region" description="Polar residues" evidence="4">
    <location>
        <begin position="67"/>
        <end position="79"/>
    </location>
</feature>
<accession>A0AAE0III2</accession>
<dbReference type="InterPro" id="IPR047249">
    <property type="entry name" value="BRCT_p53bp1-like_rpt1"/>
</dbReference>
<feature type="region of interest" description="Disordered" evidence="4">
    <location>
        <begin position="1"/>
        <end position="21"/>
    </location>
</feature>
<protein>
    <recommendedName>
        <fullName evidence="5">BRCT domain-containing protein</fullName>
    </recommendedName>
</protein>
<gene>
    <name evidence="6" type="ORF">B0H66DRAFT_140794</name>
</gene>
<feature type="compositionally biased region" description="Polar residues" evidence="4">
    <location>
        <begin position="245"/>
        <end position="278"/>
    </location>
</feature>
<proteinExistence type="predicted"/>
<feature type="compositionally biased region" description="Pro residues" evidence="4">
    <location>
        <begin position="226"/>
        <end position="235"/>
    </location>
</feature>
<evidence type="ECO:0000256" key="1">
    <source>
        <dbReference type="ARBA" id="ARBA00004123"/>
    </source>
</evidence>
<keyword evidence="3" id="KW-0539">Nucleus</keyword>
<dbReference type="PROSITE" id="PS50172">
    <property type="entry name" value="BRCT"/>
    <property type="match status" value="1"/>
</dbReference>
<dbReference type="GO" id="GO:0042393">
    <property type="term" value="F:histone binding"/>
    <property type="evidence" value="ECO:0007669"/>
    <property type="project" value="TreeGrafter"/>
</dbReference>
<feature type="domain" description="BRCT" evidence="5">
    <location>
        <begin position="789"/>
        <end position="854"/>
    </location>
</feature>
<evidence type="ECO:0000256" key="4">
    <source>
        <dbReference type="SAM" id="MobiDB-lite"/>
    </source>
</evidence>
<keyword evidence="7" id="KW-1185">Reference proteome</keyword>
<evidence type="ECO:0000313" key="6">
    <source>
        <dbReference type="EMBL" id="KAK3325843.1"/>
    </source>
</evidence>
<feature type="compositionally biased region" description="Acidic residues" evidence="4">
    <location>
        <begin position="485"/>
        <end position="494"/>
    </location>
</feature>
<dbReference type="Gene3D" id="3.40.50.10190">
    <property type="entry name" value="BRCT domain"/>
    <property type="match status" value="1"/>
</dbReference>
<dbReference type="InterPro" id="IPR001357">
    <property type="entry name" value="BRCT_dom"/>
</dbReference>
<feature type="region of interest" description="Disordered" evidence="4">
    <location>
        <begin position="616"/>
        <end position="655"/>
    </location>
</feature>
<dbReference type="Proteomes" id="UP001283341">
    <property type="component" value="Unassembled WGS sequence"/>
</dbReference>
<organism evidence="6 7">
    <name type="scientific">Apodospora peruviana</name>
    <dbReference type="NCBI Taxonomy" id="516989"/>
    <lineage>
        <taxon>Eukaryota</taxon>
        <taxon>Fungi</taxon>
        <taxon>Dikarya</taxon>
        <taxon>Ascomycota</taxon>
        <taxon>Pezizomycotina</taxon>
        <taxon>Sordariomycetes</taxon>
        <taxon>Sordariomycetidae</taxon>
        <taxon>Sordariales</taxon>
        <taxon>Lasiosphaeriaceae</taxon>
        <taxon>Apodospora</taxon>
    </lineage>
</organism>
<dbReference type="GO" id="GO:0000077">
    <property type="term" value="P:DNA damage checkpoint signaling"/>
    <property type="evidence" value="ECO:0007669"/>
    <property type="project" value="TreeGrafter"/>
</dbReference>
<dbReference type="PANTHER" id="PTHR15321">
    <property type="entry name" value="TUMOR SUPPRESSOR P53-BINDING PROTEIN 1"/>
    <property type="match status" value="1"/>
</dbReference>
<reference evidence="6" key="2">
    <citation type="submission" date="2023-06" db="EMBL/GenBank/DDBJ databases">
        <authorList>
            <consortium name="Lawrence Berkeley National Laboratory"/>
            <person name="Haridas S."/>
            <person name="Hensen N."/>
            <person name="Bonometti L."/>
            <person name="Westerberg I."/>
            <person name="Brannstrom I.O."/>
            <person name="Guillou S."/>
            <person name="Cros-Aarteil S."/>
            <person name="Calhoun S."/>
            <person name="Kuo A."/>
            <person name="Mondo S."/>
            <person name="Pangilinan J."/>
            <person name="Riley R."/>
            <person name="Labutti K."/>
            <person name="Andreopoulos B."/>
            <person name="Lipzen A."/>
            <person name="Chen C."/>
            <person name="Yanf M."/>
            <person name="Daum C."/>
            <person name="Ng V."/>
            <person name="Clum A."/>
            <person name="Steindorff A."/>
            <person name="Ohm R."/>
            <person name="Martin F."/>
            <person name="Silar P."/>
            <person name="Natvig D."/>
            <person name="Lalanne C."/>
            <person name="Gautier V."/>
            <person name="Ament-Velasquez S.L."/>
            <person name="Kruys A."/>
            <person name="Hutchinson M.I."/>
            <person name="Powell A.J."/>
            <person name="Barry K."/>
            <person name="Miller A.N."/>
            <person name="Grigoriev I.V."/>
            <person name="Debuchy R."/>
            <person name="Gladieux P."/>
            <person name="Thoren M.H."/>
            <person name="Johannesson H."/>
        </authorList>
    </citation>
    <scope>NUCLEOTIDE SEQUENCE</scope>
    <source>
        <strain evidence="6">CBS 118394</strain>
    </source>
</reference>
<feature type="compositionally biased region" description="Polar residues" evidence="4">
    <location>
        <begin position="166"/>
        <end position="179"/>
    </location>
</feature>
<comment type="caution">
    <text evidence="6">The sequence shown here is derived from an EMBL/GenBank/DDBJ whole genome shotgun (WGS) entry which is preliminary data.</text>
</comment>
<dbReference type="GO" id="GO:0005634">
    <property type="term" value="C:nucleus"/>
    <property type="evidence" value="ECO:0007669"/>
    <property type="project" value="UniProtKB-SubCell"/>
</dbReference>
<feature type="compositionally biased region" description="Basic residues" evidence="4">
    <location>
        <begin position="434"/>
        <end position="447"/>
    </location>
</feature>
<dbReference type="InterPro" id="IPR047252">
    <property type="entry name" value="TP53BP1-like"/>
</dbReference>
<feature type="region of interest" description="Disordered" evidence="4">
    <location>
        <begin position="39"/>
        <end position="580"/>
    </location>
</feature>
<feature type="compositionally biased region" description="Polar residues" evidence="4">
    <location>
        <begin position="133"/>
        <end position="143"/>
    </location>
</feature>
<evidence type="ECO:0000259" key="5">
    <source>
        <dbReference type="PROSITE" id="PS50172"/>
    </source>
</evidence>
<comment type="subcellular location">
    <subcellularLocation>
        <location evidence="1">Nucleus</location>
    </subcellularLocation>
</comment>
<feature type="compositionally biased region" description="Basic and acidic residues" evidence="4">
    <location>
        <begin position="368"/>
        <end position="377"/>
    </location>
</feature>
<dbReference type="PANTHER" id="PTHR15321:SF3">
    <property type="entry name" value="TP53-BINDING PROTEIN 1"/>
    <property type="match status" value="1"/>
</dbReference>
<evidence type="ECO:0000256" key="2">
    <source>
        <dbReference type="ARBA" id="ARBA00022763"/>
    </source>
</evidence>
<dbReference type="CDD" id="cd17745">
    <property type="entry name" value="BRCT_p53bp1_rpt1"/>
    <property type="match status" value="1"/>
</dbReference>
<name>A0AAE0III2_9PEZI</name>